<protein>
    <submittedName>
        <fullName evidence="2">Uncharacterized protein</fullName>
    </submittedName>
</protein>
<evidence type="ECO:0000313" key="2">
    <source>
        <dbReference type="EMBL" id="PVU94252.1"/>
    </source>
</evidence>
<dbReference type="OrthoDB" id="448448at2759"/>
<evidence type="ECO:0000313" key="3">
    <source>
        <dbReference type="Proteomes" id="UP000245699"/>
    </source>
</evidence>
<feature type="region of interest" description="Disordered" evidence="1">
    <location>
        <begin position="95"/>
        <end position="122"/>
    </location>
</feature>
<reference evidence="2 3" key="1">
    <citation type="journal article" date="2018" name="MBio">
        <title>Comparative Genomics Reveals the Core Gene Toolbox for the Fungus-Insect Symbiosis.</title>
        <authorList>
            <person name="Wang Y."/>
            <person name="Stata M."/>
            <person name="Wang W."/>
            <person name="Stajich J.E."/>
            <person name="White M.M."/>
            <person name="Moncalvo J.M."/>
        </authorList>
    </citation>
    <scope>NUCLEOTIDE SEQUENCE [LARGE SCALE GENOMIC DNA]</scope>
    <source>
        <strain evidence="2 3">AUS-77-4</strain>
    </source>
</reference>
<keyword evidence="3" id="KW-1185">Reference proteome</keyword>
<organism evidence="2 3">
    <name type="scientific">Furculomyces boomerangus</name>
    <dbReference type="NCBI Taxonomy" id="61424"/>
    <lineage>
        <taxon>Eukaryota</taxon>
        <taxon>Fungi</taxon>
        <taxon>Fungi incertae sedis</taxon>
        <taxon>Zoopagomycota</taxon>
        <taxon>Kickxellomycotina</taxon>
        <taxon>Harpellomycetes</taxon>
        <taxon>Harpellales</taxon>
        <taxon>Harpellaceae</taxon>
        <taxon>Furculomyces</taxon>
    </lineage>
</organism>
<dbReference type="Proteomes" id="UP000245699">
    <property type="component" value="Unassembled WGS sequence"/>
</dbReference>
<feature type="compositionally biased region" description="Low complexity" evidence="1">
    <location>
        <begin position="103"/>
        <end position="122"/>
    </location>
</feature>
<accession>A0A2T9YPJ3</accession>
<dbReference type="AlphaFoldDB" id="A0A2T9YPJ3"/>
<sequence>MILRKRTPANKTKASESAQEMVTPTTAVNGKASPTRFNIKNEKAIHFDLYSKQNSEISDDLYYSDKTEVSSPTPDTQTIKTSKNVSIEISPISKNRKKKFDSVDSAFDSKSSSNPPSKKSKT</sequence>
<proteinExistence type="predicted"/>
<feature type="region of interest" description="Disordered" evidence="1">
    <location>
        <begin position="1"/>
        <end position="23"/>
    </location>
</feature>
<feature type="compositionally biased region" description="Polar residues" evidence="1">
    <location>
        <begin position="9"/>
        <end position="23"/>
    </location>
</feature>
<dbReference type="EMBL" id="MBFT01000267">
    <property type="protein sequence ID" value="PVU94252.1"/>
    <property type="molecule type" value="Genomic_DNA"/>
</dbReference>
<feature type="non-terminal residue" evidence="2">
    <location>
        <position position="122"/>
    </location>
</feature>
<gene>
    <name evidence="2" type="ORF">BB559_003045</name>
</gene>
<name>A0A2T9YPJ3_9FUNG</name>
<evidence type="ECO:0000256" key="1">
    <source>
        <dbReference type="SAM" id="MobiDB-lite"/>
    </source>
</evidence>
<comment type="caution">
    <text evidence="2">The sequence shown here is derived from an EMBL/GenBank/DDBJ whole genome shotgun (WGS) entry which is preliminary data.</text>
</comment>